<reference evidence="2 3" key="1">
    <citation type="journal article" date="2018" name="Front. Microbiol.">
        <title>Prospects for Fungal Bioremediation of Acidic Radioactive Waste Sites: Characterization and Genome Sequence of Rhodotorula taiwanensis MD1149.</title>
        <authorList>
            <person name="Tkavc R."/>
            <person name="Matrosova V.Y."/>
            <person name="Grichenko O.E."/>
            <person name="Gostincar C."/>
            <person name="Volpe R.P."/>
            <person name="Klimenkova P."/>
            <person name="Gaidamakova E.K."/>
            <person name="Zhou C.E."/>
            <person name="Stewart B.J."/>
            <person name="Lyman M.G."/>
            <person name="Malfatti S.A."/>
            <person name="Rubinfeld B."/>
            <person name="Courtot M."/>
            <person name="Singh J."/>
            <person name="Dalgard C.L."/>
            <person name="Hamilton T."/>
            <person name="Frey K.G."/>
            <person name="Gunde-Cimerman N."/>
            <person name="Dugan L."/>
            <person name="Daly M.J."/>
        </authorList>
    </citation>
    <scope>NUCLEOTIDE SEQUENCE [LARGE SCALE GENOMIC DNA]</scope>
    <source>
        <strain evidence="2 3">MD1149</strain>
    </source>
</reference>
<gene>
    <name evidence="2" type="ORF">BMF94_5681</name>
</gene>
<dbReference type="SUPFAM" id="SSF51735">
    <property type="entry name" value="NAD(P)-binding Rossmann-fold domains"/>
    <property type="match status" value="1"/>
</dbReference>
<dbReference type="STRING" id="741276.A0A2S5B3L4"/>
<dbReference type="PANTHER" id="PTHR45033">
    <property type="match status" value="1"/>
</dbReference>
<dbReference type="PANTHER" id="PTHR45033:SF2">
    <property type="entry name" value="ZINC-TYPE ALCOHOL DEHYDROGENASE-LIKE PROTEIN C1773.06C"/>
    <property type="match status" value="1"/>
</dbReference>
<dbReference type="EMBL" id="PJQD01000085">
    <property type="protein sequence ID" value="POY71369.1"/>
    <property type="molecule type" value="Genomic_DNA"/>
</dbReference>
<dbReference type="AlphaFoldDB" id="A0A2S5B3L4"/>
<sequence length="357" mass="38275">MANIPNVQKEYRVEGTGSFDVLKLHEQASVPKPRVGEVLVRIHAVSLNNRDLQVAKGTYPGAQDNIIPCSDGAGEVVAVGPDVKKWRAGDKVMATFTQDLLSGQVDDPALFATMLGAGCNGTLAQYRVLPSHGLVRMPEKYTYEEAATLVCAPVTVYNALFGGANPIKPGAWVVLQGTGGVAVAGAQMVVAAGANAIITSSSDEKLQKVKQHINNSHNHGGAGRLYTINYKTHPDWDKEVLKLTKDGRGADKVVEIGGAGTLEKSFACLRQGGEVDNIGYLAEGQPPNISLQVLLKSAVFRGILIGSRKHLEDLVDFLETTQMHPLIDRVFDFAQAKEAYTYMAEATLVGKVVIRVD</sequence>
<protein>
    <recommendedName>
        <fullName evidence="1">Enoyl reductase (ER) domain-containing protein</fullName>
    </recommendedName>
</protein>
<dbReference type="InterPro" id="IPR020843">
    <property type="entry name" value="ER"/>
</dbReference>
<evidence type="ECO:0000313" key="2">
    <source>
        <dbReference type="EMBL" id="POY71369.1"/>
    </source>
</evidence>
<dbReference type="CDD" id="cd08276">
    <property type="entry name" value="MDR7"/>
    <property type="match status" value="1"/>
</dbReference>
<dbReference type="Proteomes" id="UP000237144">
    <property type="component" value="Unassembled WGS sequence"/>
</dbReference>
<dbReference type="InterPro" id="IPR052711">
    <property type="entry name" value="Zinc_ADH-like"/>
</dbReference>
<dbReference type="GO" id="GO:0016491">
    <property type="term" value="F:oxidoreductase activity"/>
    <property type="evidence" value="ECO:0007669"/>
    <property type="project" value="InterPro"/>
</dbReference>
<dbReference type="SMART" id="SM00829">
    <property type="entry name" value="PKS_ER"/>
    <property type="match status" value="1"/>
</dbReference>
<feature type="domain" description="Enoyl reductase (ER)" evidence="1">
    <location>
        <begin position="17"/>
        <end position="354"/>
    </location>
</feature>
<evidence type="ECO:0000313" key="3">
    <source>
        <dbReference type="Proteomes" id="UP000237144"/>
    </source>
</evidence>
<accession>A0A2S5B3L4</accession>
<name>A0A2S5B3L4_9BASI</name>
<dbReference type="InterPro" id="IPR036291">
    <property type="entry name" value="NAD(P)-bd_dom_sf"/>
</dbReference>
<organism evidence="2 3">
    <name type="scientific">Rhodotorula taiwanensis</name>
    <dbReference type="NCBI Taxonomy" id="741276"/>
    <lineage>
        <taxon>Eukaryota</taxon>
        <taxon>Fungi</taxon>
        <taxon>Dikarya</taxon>
        <taxon>Basidiomycota</taxon>
        <taxon>Pucciniomycotina</taxon>
        <taxon>Microbotryomycetes</taxon>
        <taxon>Sporidiobolales</taxon>
        <taxon>Sporidiobolaceae</taxon>
        <taxon>Rhodotorula</taxon>
    </lineage>
</organism>
<dbReference type="Gene3D" id="3.40.50.720">
    <property type="entry name" value="NAD(P)-binding Rossmann-like Domain"/>
    <property type="match status" value="1"/>
</dbReference>
<comment type="caution">
    <text evidence="2">The sequence shown here is derived from an EMBL/GenBank/DDBJ whole genome shotgun (WGS) entry which is preliminary data.</text>
</comment>
<evidence type="ECO:0000259" key="1">
    <source>
        <dbReference type="SMART" id="SM00829"/>
    </source>
</evidence>
<dbReference type="InterPro" id="IPR013154">
    <property type="entry name" value="ADH-like_N"/>
</dbReference>
<dbReference type="Pfam" id="PF08240">
    <property type="entry name" value="ADH_N"/>
    <property type="match status" value="1"/>
</dbReference>
<dbReference type="SUPFAM" id="SSF50129">
    <property type="entry name" value="GroES-like"/>
    <property type="match status" value="1"/>
</dbReference>
<proteinExistence type="predicted"/>
<dbReference type="Gene3D" id="3.90.180.10">
    <property type="entry name" value="Medium-chain alcohol dehydrogenases, catalytic domain"/>
    <property type="match status" value="1"/>
</dbReference>
<keyword evidence="3" id="KW-1185">Reference proteome</keyword>
<dbReference type="Pfam" id="PF00107">
    <property type="entry name" value="ADH_zinc_N"/>
    <property type="match status" value="1"/>
</dbReference>
<dbReference type="OrthoDB" id="9930022at2759"/>
<dbReference type="InterPro" id="IPR013149">
    <property type="entry name" value="ADH-like_C"/>
</dbReference>
<dbReference type="InterPro" id="IPR011032">
    <property type="entry name" value="GroES-like_sf"/>
</dbReference>